<dbReference type="SUPFAM" id="SSF143631">
    <property type="entry name" value="ApbE-like"/>
    <property type="match status" value="1"/>
</dbReference>
<dbReference type="InterPro" id="IPR024932">
    <property type="entry name" value="ApbE"/>
</dbReference>
<dbReference type="GO" id="GO:0016740">
    <property type="term" value="F:transferase activity"/>
    <property type="evidence" value="ECO:0007669"/>
    <property type="project" value="UniProtKB-UniRule"/>
</dbReference>
<gene>
    <name evidence="13" type="ORF">DKK79_01375</name>
</gene>
<dbReference type="Proteomes" id="UP000247483">
    <property type="component" value="Unassembled WGS sequence"/>
</dbReference>
<evidence type="ECO:0000256" key="10">
    <source>
        <dbReference type="ARBA" id="ARBA00048540"/>
    </source>
</evidence>
<sequence>MKNNKRFLNLMGTIIQIWVEHDRAKDLLDIAEKKLIDYERRFSANCYNSDLMQINLNAGIKPVTVKSDLFTLIKIGKARSLINNRFLNIAIGPLIQAWRVGFHDARYPLDSEIQQLLTLIDPNDIVLDEVNKSVFLKYQGMAIDLGALAKGSFADNILQIFKKLNAKSAFIDLGGNVLTYGECPFHDDGFWRVGIQNPFQSRGNVIKVLKIKNQSVVTSGIYERTFNCKGKTYHHIFNSQTGYPVETDIESLTIVSTHSIDGEILTTQLYGYSAENAIKKINQLANIEGMVITTNKEFACSNGLLT</sequence>
<evidence type="ECO:0000313" key="14">
    <source>
        <dbReference type="Proteomes" id="UP000247483"/>
    </source>
</evidence>
<keyword evidence="7 11" id="KW-0274">FAD</keyword>
<keyword evidence="4 11" id="KW-0285">Flavoprotein</keyword>
<evidence type="ECO:0000256" key="12">
    <source>
        <dbReference type="PIRSR" id="PIRSR006268-2"/>
    </source>
</evidence>
<comment type="cofactor">
    <cofactor evidence="12">
        <name>Mg(2+)</name>
        <dbReference type="ChEBI" id="CHEBI:18420"/>
    </cofactor>
    <cofactor evidence="12">
        <name>Mn(2+)</name>
        <dbReference type="ChEBI" id="CHEBI:29035"/>
    </cofactor>
    <text evidence="12">Magnesium. Can also use manganese.</text>
</comment>
<dbReference type="InterPro" id="IPR003374">
    <property type="entry name" value="ApbE-like_sf"/>
</dbReference>
<protein>
    <recommendedName>
        <fullName evidence="3 11">FAD:protein FMN transferase</fullName>
        <ecNumber evidence="2 11">2.7.1.180</ecNumber>
    </recommendedName>
    <alternativeName>
        <fullName evidence="9 11">Flavin transferase</fullName>
    </alternativeName>
</protein>
<dbReference type="Pfam" id="PF02424">
    <property type="entry name" value="ApbE"/>
    <property type="match status" value="1"/>
</dbReference>
<feature type="binding site" evidence="12">
    <location>
        <position position="267"/>
    </location>
    <ligand>
        <name>Mg(2+)</name>
        <dbReference type="ChEBI" id="CHEBI:18420"/>
    </ligand>
</feature>
<evidence type="ECO:0000256" key="5">
    <source>
        <dbReference type="ARBA" id="ARBA00022679"/>
    </source>
</evidence>
<keyword evidence="5 11" id="KW-0808">Transferase</keyword>
<evidence type="ECO:0000256" key="11">
    <source>
        <dbReference type="PIRNR" id="PIRNR006268"/>
    </source>
</evidence>
<dbReference type="GO" id="GO:0046872">
    <property type="term" value="F:metal ion binding"/>
    <property type="evidence" value="ECO:0007669"/>
    <property type="project" value="UniProtKB-UniRule"/>
</dbReference>
<evidence type="ECO:0000256" key="4">
    <source>
        <dbReference type="ARBA" id="ARBA00022630"/>
    </source>
</evidence>
<keyword evidence="8 11" id="KW-0460">Magnesium</keyword>
<name>A0A2V4E6T0_9GAMM</name>
<evidence type="ECO:0000256" key="2">
    <source>
        <dbReference type="ARBA" id="ARBA00011955"/>
    </source>
</evidence>
<comment type="catalytic activity">
    <reaction evidence="10 11">
        <text>L-threonyl-[protein] + FAD = FMN-L-threonyl-[protein] + AMP + H(+)</text>
        <dbReference type="Rhea" id="RHEA:36847"/>
        <dbReference type="Rhea" id="RHEA-COMP:11060"/>
        <dbReference type="Rhea" id="RHEA-COMP:11061"/>
        <dbReference type="ChEBI" id="CHEBI:15378"/>
        <dbReference type="ChEBI" id="CHEBI:30013"/>
        <dbReference type="ChEBI" id="CHEBI:57692"/>
        <dbReference type="ChEBI" id="CHEBI:74257"/>
        <dbReference type="ChEBI" id="CHEBI:456215"/>
        <dbReference type="EC" id="2.7.1.180"/>
    </reaction>
</comment>
<evidence type="ECO:0000256" key="9">
    <source>
        <dbReference type="ARBA" id="ARBA00031306"/>
    </source>
</evidence>
<dbReference type="EC" id="2.7.1.180" evidence="2 11"/>
<dbReference type="RefSeq" id="WP_110422527.1">
    <property type="nucleotide sequence ID" value="NZ_QGLP01000003.1"/>
</dbReference>
<dbReference type="EMBL" id="QGLP01000003">
    <property type="protein sequence ID" value="PXZ06801.1"/>
    <property type="molecule type" value="Genomic_DNA"/>
</dbReference>
<evidence type="ECO:0000256" key="7">
    <source>
        <dbReference type="ARBA" id="ARBA00022827"/>
    </source>
</evidence>
<reference evidence="13 14" key="1">
    <citation type="submission" date="2018-05" db="EMBL/GenBank/DDBJ databases">
        <title>Reference genomes for bee gut microbiota database.</title>
        <authorList>
            <person name="Ellegaard K.M."/>
        </authorList>
    </citation>
    <scope>NUCLEOTIDE SEQUENCE [LARGE SCALE GENOMIC DNA]</scope>
    <source>
        <strain evidence="13 14">ESL0177</strain>
    </source>
</reference>
<proteinExistence type="inferred from homology"/>
<dbReference type="PANTHER" id="PTHR30040:SF2">
    <property type="entry name" value="FAD:PROTEIN FMN TRANSFERASE"/>
    <property type="match status" value="1"/>
</dbReference>
<feature type="binding site" evidence="12">
    <location>
        <position position="147"/>
    </location>
    <ligand>
        <name>Mg(2+)</name>
        <dbReference type="ChEBI" id="CHEBI:18420"/>
    </ligand>
</feature>
<dbReference type="Gene3D" id="3.10.520.10">
    <property type="entry name" value="ApbE-like domains"/>
    <property type="match status" value="1"/>
</dbReference>
<evidence type="ECO:0000256" key="8">
    <source>
        <dbReference type="ARBA" id="ARBA00022842"/>
    </source>
</evidence>
<evidence type="ECO:0000256" key="1">
    <source>
        <dbReference type="ARBA" id="ARBA00008282"/>
    </source>
</evidence>
<comment type="caution">
    <text evidence="13">The sequence shown here is derived from an EMBL/GenBank/DDBJ whole genome shotgun (WGS) entry which is preliminary data.</text>
</comment>
<keyword evidence="6 11" id="KW-0479">Metal-binding</keyword>
<accession>A0A2V4E6T0</accession>
<evidence type="ECO:0000313" key="13">
    <source>
        <dbReference type="EMBL" id="PXZ06801.1"/>
    </source>
</evidence>
<evidence type="ECO:0000256" key="3">
    <source>
        <dbReference type="ARBA" id="ARBA00016337"/>
    </source>
</evidence>
<organism evidence="13 14">
    <name type="scientific">Gilliamella apicola</name>
    <dbReference type="NCBI Taxonomy" id="1196095"/>
    <lineage>
        <taxon>Bacteria</taxon>
        <taxon>Pseudomonadati</taxon>
        <taxon>Pseudomonadota</taxon>
        <taxon>Gammaproteobacteria</taxon>
        <taxon>Orbales</taxon>
        <taxon>Orbaceae</taxon>
        <taxon>Gilliamella</taxon>
    </lineage>
</organism>
<evidence type="ECO:0000256" key="6">
    <source>
        <dbReference type="ARBA" id="ARBA00022723"/>
    </source>
</evidence>
<comment type="similarity">
    <text evidence="1 11">Belongs to the ApbE family.</text>
</comment>
<dbReference type="PANTHER" id="PTHR30040">
    <property type="entry name" value="THIAMINE BIOSYNTHESIS LIPOPROTEIN APBE"/>
    <property type="match status" value="1"/>
</dbReference>
<dbReference type="PIRSF" id="PIRSF006268">
    <property type="entry name" value="ApbE"/>
    <property type="match status" value="1"/>
</dbReference>
<dbReference type="AlphaFoldDB" id="A0A2V4E6T0"/>